<dbReference type="PANTHER" id="PTHR23176:SF128">
    <property type="entry name" value="RHO GTPASE-ACTIVATING PROTEIN RGD1"/>
    <property type="match status" value="1"/>
</dbReference>
<evidence type="ECO:0000256" key="5">
    <source>
        <dbReference type="SAM" id="Coils"/>
    </source>
</evidence>
<dbReference type="FunFam" id="2.10.110.10:FF:000044">
    <property type="entry name" value="Rho GTPase activator Rga"/>
    <property type="match status" value="1"/>
</dbReference>
<keyword evidence="10" id="KW-1185">Reference proteome</keyword>
<dbReference type="CDD" id="cd09394">
    <property type="entry name" value="LIM1_Rga"/>
    <property type="match status" value="1"/>
</dbReference>
<dbReference type="Proteomes" id="UP000275078">
    <property type="component" value="Unassembled WGS sequence"/>
</dbReference>
<accession>A0A3N4HGP4</accession>
<feature type="compositionally biased region" description="Basic and acidic residues" evidence="6">
    <location>
        <begin position="315"/>
        <end position="349"/>
    </location>
</feature>
<dbReference type="InterPro" id="IPR008936">
    <property type="entry name" value="Rho_GTPase_activation_prot"/>
</dbReference>
<dbReference type="EMBL" id="ML119953">
    <property type="protein sequence ID" value="RPA71250.1"/>
    <property type="molecule type" value="Genomic_DNA"/>
</dbReference>
<evidence type="ECO:0000256" key="2">
    <source>
        <dbReference type="ARBA" id="ARBA00022723"/>
    </source>
</evidence>
<feature type="domain" description="LIM zinc-binding" evidence="7">
    <location>
        <begin position="33"/>
        <end position="95"/>
    </location>
</feature>
<keyword evidence="4" id="KW-0440">LIM domain</keyword>
<evidence type="ECO:0000259" key="7">
    <source>
        <dbReference type="PROSITE" id="PS50023"/>
    </source>
</evidence>
<proteinExistence type="predicted"/>
<dbReference type="SUPFAM" id="SSF48350">
    <property type="entry name" value="GTPase activation domain, GAP"/>
    <property type="match status" value="1"/>
</dbReference>
<feature type="compositionally biased region" description="Polar residues" evidence="6">
    <location>
        <begin position="1244"/>
        <end position="1256"/>
    </location>
</feature>
<feature type="region of interest" description="Disordered" evidence="6">
    <location>
        <begin position="917"/>
        <end position="940"/>
    </location>
</feature>
<evidence type="ECO:0000256" key="3">
    <source>
        <dbReference type="ARBA" id="ARBA00022833"/>
    </source>
</evidence>
<dbReference type="PROSITE" id="PS50023">
    <property type="entry name" value="LIM_DOMAIN_2"/>
    <property type="match status" value="1"/>
</dbReference>
<dbReference type="GO" id="GO:0005938">
    <property type="term" value="C:cell cortex"/>
    <property type="evidence" value="ECO:0007669"/>
    <property type="project" value="UniProtKB-ARBA"/>
</dbReference>
<organism evidence="9 10">
    <name type="scientific">Ascobolus immersus RN42</name>
    <dbReference type="NCBI Taxonomy" id="1160509"/>
    <lineage>
        <taxon>Eukaryota</taxon>
        <taxon>Fungi</taxon>
        <taxon>Dikarya</taxon>
        <taxon>Ascomycota</taxon>
        <taxon>Pezizomycotina</taxon>
        <taxon>Pezizomycetes</taxon>
        <taxon>Pezizales</taxon>
        <taxon>Ascobolaceae</taxon>
        <taxon>Ascobolus</taxon>
    </lineage>
</organism>
<dbReference type="GO" id="GO:0005096">
    <property type="term" value="F:GTPase activator activity"/>
    <property type="evidence" value="ECO:0007669"/>
    <property type="project" value="UniProtKB-KW"/>
</dbReference>
<feature type="region of interest" description="Disordered" evidence="6">
    <location>
        <begin position="281"/>
        <end position="580"/>
    </location>
</feature>
<dbReference type="PROSITE" id="PS00478">
    <property type="entry name" value="LIM_DOMAIN_1"/>
    <property type="match status" value="1"/>
</dbReference>
<dbReference type="InterPro" id="IPR000198">
    <property type="entry name" value="RhoGAP_dom"/>
</dbReference>
<dbReference type="GO" id="GO:0046872">
    <property type="term" value="F:metal ion binding"/>
    <property type="evidence" value="ECO:0007669"/>
    <property type="project" value="UniProtKB-KW"/>
</dbReference>
<evidence type="ECO:0000256" key="1">
    <source>
        <dbReference type="ARBA" id="ARBA00022468"/>
    </source>
</evidence>
<dbReference type="SMART" id="SM00132">
    <property type="entry name" value="LIM"/>
    <property type="match status" value="2"/>
</dbReference>
<dbReference type="FunFam" id="1.10.555.10:FF:000043">
    <property type="entry name" value="Rho GTPase activator Rga"/>
    <property type="match status" value="1"/>
</dbReference>
<dbReference type="Pfam" id="PF00620">
    <property type="entry name" value="RhoGAP"/>
    <property type="match status" value="1"/>
</dbReference>
<feature type="compositionally biased region" description="Low complexity" evidence="6">
    <location>
        <begin position="922"/>
        <end position="935"/>
    </location>
</feature>
<feature type="compositionally biased region" description="Basic and acidic residues" evidence="6">
    <location>
        <begin position="1274"/>
        <end position="1288"/>
    </location>
</feature>
<feature type="compositionally biased region" description="Basic residues" evidence="6">
    <location>
        <begin position="541"/>
        <end position="551"/>
    </location>
</feature>
<reference evidence="9 10" key="1">
    <citation type="journal article" date="2018" name="Nat. Ecol. Evol.">
        <title>Pezizomycetes genomes reveal the molecular basis of ectomycorrhizal truffle lifestyle.</title>
        <authorList>
            <person name="Murat C."/>
            <person name="Payen T."/>
            <person name="Noel B."/>
            <person name="Kuo A."/>
            <person name="Morin E."/>
            <person name="Chen J."/>
            <person name="Kohler A."/>
            <person name="Krizsan K."/>
            <person name="Balestrini R."/>
            <person name="Da Silva C."/>
            <person name="Montanini B."/>
            <person name="Hainaut M."/>
            <person name="Levati E."/>
            <person name="Barry K.W."/>
            <person name="Belfiori B."/>
            <person name="Cichocki N."/>
            <person name="Clum A."/>
            <person name="Dockter R.B."/>
            <person name="Fauchery L."/>
            <person name="Guy J."/>
            <person name="Iotti M."/>
            <person name="Le Tacon F."/>
            <person name="Lindquist E.A."/>
            <person name="Lipzen A."/>
            <person name="Malagnac F."/>
            <person name="Mello A."/>
            <person name="Molinier V."/>
            <person name="Miyauchi S."/>
            <person name="Poulain J."/>
            <person name="Riccioni C."/>
            <person name="Rubini A."/>
            <person name="Sitrit Y."/>
            <person name="Splivallo R."/>
            <person name="Traeger S."/>
            <person name="Wang M."/>
            <person name="Zifcakova L."/>
            <person name="Wipf D."/>
            <person name="Zambonelli A."/>
            <person name="Paolocci F."/>
            <person name="Nowrousian M."/>
            <person name="Ottonello S."/>
            <person name="Baldrian P."/>
            <person name="Spatafora J.W."/>
            <person name="Henrissat B."/>
            <person name="Nagy L.G."/>
            <person name="Aury J.M."/>
            <person name="Wincker P."/>
            <person name="Grigoriev I.V."/>
            <person name="Bonfante P."/>
            <person name="Martin F.M."/>
        </authorList>
    </citation>
    <scope>NUCLEOTIDE SEQUENCE [LARGE SCALE GENOMIC DNA]</scope>
    <source>
        <strain evidence="9 10">RN42</strain>
    </source>
</reference>
<evidence type="ECO:0000256" key="4">
    <source>
        <dbReference type="PROSITE-ProRule" id="PRU00125"/>
    </source>
</evidence>
<feature type="region of interest" description="Disordered" evidence="6">
    <location>
        <begin position="150"/>
        <end position="240"/>
    </location>
</feature>
<dbReference type="STRING" id="1160509.A0A3N4HGP4"/>
<evidence type="ECO:0000256" key="6">
    <source>
        <dbReference type="SAM" id="MobiDB-lite"/>
    </source>
</evidence>
<dbReference type="CDD" id="cd00159">
    <property type="entry name" value="RhoGAP"/>
    <property type="match status" value="1"/>
</dbReference>
<dbReference type="CDD" id="cd09395">
    <property type="entry name" value="LIM2_Rga"/>
    <property type="match status" value="1"/>
</dbReference>
<dbReference type="InterPro" id="IPR050729">
    <property type="entry name" value="Rho-GAP"/>
</dbReference>
<feature type="domain" description="Rho-GAP" evidence="8">
    <location>
        <begin position="984"/>
        <end position="1173"/>
    </location>
</feature>
<evidence type="ECO:0000313" key="9">
    <source>
        <dbReference type="EMBL" id="RPA71250.1"/>
    </source>
</evidence>
<dbReference type="Gene3D" id="2.10.110.10">
    <property type="entry name" value="Cysteine Rich Protein"/>
    <property type="match status" value="2"/>
</dbReference>
<dbReference type="Pfam" id="PF00412">
    <property type="entry name" value="LIM"/>
    <property type="match status" value="1"/>
</dbReference>
<dbReference type="PROSITE" id="PS50238">
    <property type="entry name" value="RHOGAP"/>
    <property type="match status" value="1"/>
</dbReference>
<dbReference type="PANTHER" id="PTHR23176">
    <property type="entry name" value="RHO/RAC/CDC GTPASE-ACTIVATING PROTEIN"/>
    <property type="match status" value="1"/>
</dbReference>
<feature type="region of interest" description="Disordered" evidence="6">
    <location>
        <begin position="1173"/>
        <end position="1302"/>
    </location>
</feature>
<gene>
    <name evidence="9" type="ORF">BJ508DRAFT_101887</name>
</gene>
<dbReference type="SMART" id="SM00324">
    <property type="entry name" value="RhoGAP"/>
    <property type="match status" value="1"/>
</dbReference>
<keyword evidence="2 4" id="KW-0479">Metal-binding</keyword>
<dbReference type="GO" id="GO:0007165">
    <property type="term" value="P:signal transduction"/>
    <property type="evidence" value="ECO:0007669"/>
    <property type="project" value="InterPro"/>
</dbReference>
<feature type="compositionally biased region" description="Pro residues" evidence="6">
    <location>
        <begin position="1175"/>
        <end position="1193"/>
    </location>
</feature>
<protein>
    <submittedName>
        <fullName evidence="9">RhoGAP-domain-containing protein</fullName>
    </submittedName>
</protein>
<keyword evidence="5" id="KW-0175">Coiled coil</keyword>
<sequence length="1302" mass="142509">MESPTLMPQSPMGEYDGYDLSAYEPDLEAEESIPCKGCGRILEEGKAFELDGKRWHIDCFRCNICDTLLDSDANLLLVGDGSLICNNCTYSCTVCDSKIEDLAILTGDQAFCAGCFRCRNCKRRIENLRYAKTSSGIFCMNCHEQVMARKKKKQKAQQQQKALNAMASPNPSHIDKSLPALPMDDMVPDPFVESSTELSPPPRQPKPKPSRAPEIPAISYGSGGTTPTQQLRTPKPYNANRNSYISHVAETGGSELTMMGNGNEPYSIIPLVYDQSDAPLSSSVYQRDPSPSKPEPQQARPEAQRESSASTIRSVPREDSRQDSRQYGGDRNKVESPIRPHIAFQEKGRQNSLGSTSLRSDAGRGSQESSRDPRYPGVAPYHSKSSSTSTVTPQPYSQKEVLPTTTINGQELTFTLQEAPKKKKEEEEMMYPSISARSPSMQFAPDGTPRFPPRQDSARSYIPPVTPQTSRVAADSPDYSTASSVISQTTSRTNSSGTTATEYADASSVKKEGSASTLKGTDSTPSPSSRFLPSSPLSGRNRSKSGSKRHSILFAQPTRPPAGGRAGHTPTGSLTTIPISHTSPILADPIKSPVGDLQMDEDIAKIFGDDNSAAQLFRRVSSAVRHGRSLSDLAPGSTGSPTMGSSPRWPRPPSYSRKGLSFDGNEIMTSPIVASESKQEETSYLKNELRLSQQKIAELESRLSNSTEKDKALDVNIQDKRVTVAVLETQRETVLREIEVLKQNKEGELGVPGNDPVRALAIELEQLRASYQREIEALVARKNQLLEETERLEERRNQAIQETEQLNSKNAQLADLNNEITRQIQGKFAANKASGLGILGEDGRPFTGSTLAASINGGAVLAEPMDDTGVFTAHQHRVVDLRKPMQPKKTQWYKKGGAAIVRGAGKGFKTVFANSEQEREGYAQGQEGQQGQDGQYGKDDRHFDRFFAKGKKNKTFPVNGPAPSAEMQQAHENLPGSAVPLFGSELVSRCEYEGQRIPSVVTRCIEEVELRGMDFQGIYRKTGGASQMRAIQEAFERNEELNLADETIDITAVTSVLKQYFRKLPTPLITFDIYDHILETSTDQHIDDASRARIFQTLVNALPSIHRDILEFVIFHLARVADRREENLMTSRNLAVVFAPTLMWDLTGEREMNDMHSKNNAIQFLIDHNKVIFAPLPPPPQPTPVEPPQPTQPAPTSVPDALPTTRTEGSRSPPPPPPPPRRSDTAPLTSGSVSSQGGLGPSVEPQTQQLIVTPRSSEPGGSMGGGGTVAPPRSELRSRPEEPKEAGNRESLGLRRSSTETS</sequence>
<feature type="compositionally biased region" description="Polar residues" evidence="6">
    <location>
        <begin position="383"/>
        <end position="416"/>
    </location>
</feature>
<feature type="compositionally biased region" description="Polar residues" evidence="6">
    <location>
        <begin position="350"/>
        <end position="359"/>
    </location>
</feature>
<dbReference type="InterPro" id="IPR001781">
    <property type="entry name" value="Znf_LIM"/>
</dbReference>
<feature type="region of interest" description="Disordered" evidence="6">
    <location>
        <begin position="624"/>
        <end position="662"/>
    </location>
</feature>
<feature type="compositionally biased region" description="Polar residues" evidence="6">
    <location>
        <begin position="1226"/>
        <end position="1236"/>
    </location>
</feature>
<evidence type="ECO:0000313" key="10">
    <source>
        <dbReference type="Proteomes" id="UP000275078"/>
    </source>
</evidence>
<feature type="compositionally biased region" description="Polar residues" evidence="6">
    <location>
        <begin position="570"/>
        <end position="580"/>
    </location>
</feature>
<feature type="coiled-coil region" evidence="5">
    <location>
        <begin position="689"/>
        <end position="823"/>
    </location>
</feature>
<dbReference type="OrthoDB" id="79452at2759"/>
<evidence type="ECO:0000259" key="8">
    <source>
        <dbReference type="PROSITE" id="PS50238"/>
    </source>
</evidence>
<feature type="compositionally biased region" description="Polar residues" evidence="6">
    <location>
        <begin position="478"/>
        <end position="501"/>
    </location>
</feature>
<feature type="compositionally biased region" description="Low complexity" evidence="6">
    <location>
        <begin position="523"/>
        <end position="540"/>
    </location>
</feature>
<feature type="compositionally biased region" description="Low complexity" evidence="6">
    <location>
        <begin position="635"/>
        <end position="648"/>
    </location>
</feature>
<dbReference type="Gene3D" id="1.10.555.10">
    <property type="entry name" value="Rho GTPase activation protein"/>
    <property type="match status" value="1"/>
</dbReference>
<name>A0A3N4HGP4_ASCIM</name>
<keyword evidence="1" id="KW-0343">GTPase activation</keyword>
<keyword evidence="3 4" id="KW-0862">Zinc</keyword>